<sequence length="163" mass="17559">MAATSSSALTISSSSTLLDGKAPRQPPSASPQCVSFPQNRQLKTTVHCRKIARNVKAMATGETSAEVDTTELPEFVKNLQETWDKVDDKYAVGSVVVASVLALWASTGLLSAIDKLPLIPGVLELVGIGYTGWFAYKNLVFKPDREDLLQKIKGTYDEIIGSS</sequence>
<reference evidence="5" key="1">
    <citation type="submission" date="2012-05" db="EMBL/GenBank/DDBJ databases">
        <authorList>
            <person name="Krishnakumar V."/>
            <person name="Cheung F."/>
            <person name="Xiao Y."/>
            <person name="Chan A."/>
            <person name="Moskal W.A."/>
            <person name="Town C.D."/>
        </authorList>
    </citation>
    <scope>NUCLEOTIDE SEQUENCE</scope>
</reference>
<evidence type="ECO:0000259" key="4">
    <source>
        <dbReference type="Pfam" id="PF14159"/>
    </source>
</evidence>
<dbReference type="RefSeq" id="XP_057454943.1">
    <property type="nucleotide sequence ID" value="XM_057598960.1"/>
</dbReference>
<dbReference type="PANTHER" id="PTHR33222:SF9">
    <property type="entry name" value="PROTEIN CURVATURE THYLAKOID 1B, CHLOROPLASTIC"/>
    <property type="match status" value="1"/>
</dbReference>
<evidence type="ECO:0000256" key="2">
    <source>
        <dbReference type="SAM" id="MobiDB-lite"/>
    </source>
</evidence>
<proteinExistence type="evidence at transcript level"/>
<keyword evidence="3" id="KW-1133">Transmembrane helix</keyword>
<dbReference type="InterPro" id="IPR033344">
    <property type="entry name" value="CURT1"/>
</dbReference>
<dbReference type="AlphaFoldDB" id="I3SY72"/>
<dbReference type="OrthoDB" id="2014299at2759"/>
<feature type="transmembrane region" description="Helical" evidence="3">
    <location>
        <begin position="118"/>
        <end position="136"/>
    </location>
</feature>
<name>I3SY72_LOTJA</name>
<organism evidence="5">
    <name type="scientific">Lotus japonicus</name>
    <name type="common">Lotus corniculatus var. japonicus</name>
    <dbReference type="NCBI Taxonomy" id="34305"/>
    <lineage>
        <taxon>Eukaryota</taxon>
        <taxon>Viridiplantae</taxon>
        <taxon>Streptophyta</taxon>
        <taxon>Embryophyta</taxon>
        <taxon>Tracheophyta</taxon>
        <taxon>Spermatophyta</taxon>
        <taxon>Magnoliopsida</taxon>
        <taxon>eudicotyledons</taxon>
        <taxon>Gunneridae</taxon>
        <taxon>Pentapetalae</taxon>
        <taxon>rosids</taxon>
        <taxon>fabids</taxon>
        <taxon>Fabales</taxon>
        <taxon>Fabaceae</taxon>
        <taxon>Papilionoideae</taxon>
        <taxon>50 kb inversion clade</taxon>
        <taxon>NPAAA clade</taxon>
        <taxon>Hologalegina</taxon>
        <taxon>robinioid clade</taxon>
        <taxon>Loteae</taxon>
        <taxon>Lotus</taxon>
    </lineage>
</organism>
<feature type="transmembrane region" description="Helical" evidence="3">
    <location>
        <begin position="90"/>
        <end position="112"/>
    </location>
</feature>
<dbReference type="Pfam" id="PF14159">
    <property type="entry name" value="CAAD"/>
    <property type="match status" value="1"/>
</dbReference>
<dbReference type="EMBL" id="BT145420">
    <property type="protein sequence ID" value="AFK45214.1"/>
    <property type="molecule type" value="mRNA"/>
</dbReference>
<comment type="subcellular location">
    <subcellularLocation>
        <location evidence="1">Membrane</location>
        <topology evidence="1">Multi-pass membrane protein</topology>
    </subcellularLocation>
</comment>
<keyword evidence="3" id="KW-0812">Transmembrane</keyword>
<feature type="domain" description="Cyanobacterial aminoacyl-tRNA synthetase CAAD" evidence="4">
    <location>
        <begin position="78"/>
        <end position="161"/>
    </location>
</feature>
<feature type="compositionally biased region" description="Low complexity" evidence="2">
    <location>
        <begin position="1"/>
        <end position="18"/>
    </location>
</feature>
<dbReference type="PANTHER" id="PTHR33222">
    <property type="match status" value="1"/>
</dbReference>
<protein>
    <recommendedName>
        <fullName evidence="4">Cyanobacterial aminoacyl-tRNA synthetase CAAD domain-containing protein</fullName>
    </recommendedName>
</protein>
<dbReference type="GO" id="GO:0009535">
    <property type="term" value="C:chloroplast thylakoid membrane"/>
    <property type="evidence" value="ECO:0007669"/>
    <property type="project" value="TreeGrafter"/>
</dbReference>
<evidence type="ECO:0000256" key="3">
    <source>
        <dbReference type="SAM" id="Phobius"/>
    </source>
</evidence>
<feature type="region of interest" description="Disordered" evidence="2">
    <location>
        <begin position="1"/>
        <end position="35"/>
    </location>
</feature>
<dbReference type="KEGG" id="lja:130746356"/>
<accession>I3SY72</accession>
<evidence type="ECO:0000313" key="5">
    <source>
        <dbReference type="EMBL" id="AFK45214.1"/>
    </source>
</evidence>
<keyword evidence="3" id="KW-0472">Membrane</keyword>
<evidence type="ECO:0000256" key="1">
    <source>
        <dbReference type="ARBA" id="ARBA00004141"/>
    </source>
</evidence>
<dbReference type="GeneID" id="130746356"/>
<dbReference type="InterPro" id="IPR025564">
    <property type="entry name" value="CAAD_dom"/>
</dbReference>